<dbReference type="InterPro" id="IPR016182">
    <property type="entry name" value="Cu_amine_oxidase_N-reg"/>
</dbReference>
<evidence type="ECO:0000313" key="14">
    <source>
        <dbReference type="EMBL" id="ATB32351.1"/>
    </source>
</evidence>
<dbReference type="SUPFAM" id="SSF54416">
    <property type="entry name" value="Amine oxidase N-terminal region"/>
    <property type="match status" value="2"/>
</dbReference>
<evidence type="ECO:0000256" key="9">
    <source>
        <dbReference type="SAM" id="MobiDB-lite"/>
    </source>
</evidence>
<keyword evidence="4 8" id="KW-0560">Oxidoreductase</keyword>
<dbReference type="RefSeq" id="WP_095980535.1">
    <property type="nucleotide sequence ID" value="NZ_CP022163.1"/>
</dbReference>
<dbReference type="GO" id="GO:0005507">
    <property type="term" value="F:copper ion binding"/>
    <property type="evidence" value="ECO:0007669"/>
    <property type="project" value="InterPro"/>
</dbReference>
<evidence type="ECO:0000313" key="15">
    <source>
        <dbReference type="Proteomes" id="UP000217289"/>
    </source>
</evidence>
<dbReference type="Pfam" id="PF01179">
    <property type="entry name" value="Cu_amine_oxid"/>
    <property type="match status" value="1"/>
</dbReference>
<evidence type="ECO:0000256" key="8">
    <source>
        <dbReference type="RuleBase" id="RU000672"/>
    </source>
</evidence>
<evidence type="ECO:0000256" key="2">
    <source>
        <dbReference type="ARBA" id="ARBA00022723"/>
    </source>
</evidence>
<dbReference type="PROSITE" id="PS51257">
    <property type="entry name" value="PROKAR_LIPOPROTEIN"/>
    <property type="match status" value="1"/>
</dbReference>
<feature type="domain" description="Copper amine oxidase catalytic" evidence="11">
    <location>
        <begin position="258"/>
        <end position="663"/>
    </location>
</feature>
<dbReference type="InterPro" id="IPR054157">
    <property type="entry name" value="AGAO-like_N2"/>
</dbReference>
<feature type="region of interest" description="Disordered" evidence="9">
    <location>
        <begin position="24"/>
        <end position="46"/>
    </location>
</feature>
<feature type="active site" description="Proton acceptor" evidence="6">
    <location>
        <position position="333"/>
    </location>
</feature>
<feature type="signal peptide" evidence="10">
    <location>
        <begin position="1"/>
        <end position="22"/>
    </location>
</feature>
<dbReference type="Pfam" id="PF21994">
    <property type="entry name" value="AGAO-like_N2"/>
    <property type="match status" value="1"/>
</dbReference>
<dbReference type="KEGG" id="mbd:MEBOL_005828"/>
<keyword evidence="2 8" id="KW-0479">Metal-binding</keyword>
<feature type="active site" description="Schiff-base intermediate with substrate; via topaquinone" evidence="6">
    <location>
        <position position="417"/>
    </location>
</feature>
<dbReference type="OrthoDB" id="9772590at2"/>
<dbReference type="InterPro" id="IPR015802">
    <property type="entry name" value="Cu_amine_oxidase_N3"/>
</dbReference>
<evidence type="ECO:0000259" key="13">
    <source>
        <dbReference type="Pfam" id="PF21994"/>
    </source>
</evidence>
<keyword evidence="10" id="KW-0732">Signal</keyword>
<evidence type="ECO:0000256" key="1">
    <source>
        <dbReference type="ARBA" id="ARBA00007983"/>
    </source>
</evidence>
<dbReference type="GO" id="GO:0008131">
    <property type="term" value="F:primary methylamine oxidase activity"/>
    <property type="evidence" value="ECO:0007669"/>
    <property type="project" value="InterPro"/>
</dbReference>
<dbReference type="InterPro" id="IPR036460">
    <property type="entry name" value="Cu_amine_oxidase_C_sf"/>
</dbReference>
<reference evidence="14 15" key="1">
    <citation type="submission" date="2017-06" db="EMBL/GenBank/DDBJ databases">
        <authorList>
            <person name="Kim H.J."/>
            <person name="Triplett B.A."/>
        </authorList>
    </citation>
    <scope>NUCLEOTIDE SEQUENCE [LARGE SCALE GENOMIC DNA]</scope>
    <source>
        <strain evidence="14 15">DSM 14713</strain>
    </source>
</reference>
<dbReference type="PANTHER" id="PTHR10638">
    <property type="entry name" value="COPPER AMINE OXIDASE"/>
    <property type="match status" value="1"/>
</dbReference>
<organism evidence="14 15">
    <name type="scientific">Melittangium boletus DSM 14713</name>
    <dbReference type="NCBI Taxonomy" id="1294270"/>
    <lineage>
        <taxon>Bacteria</taxon>
        <taxon>Pseudomonadati</taxon>
        <taxon>Myxococcota</taxon>
        <taxon>Myxococcia</taxon>
        <taxon>Myxococcales</taxon>
        <taxon>Cystobacterineae</taxon>
        <taxon>Archangiaceae</taxon>
        <taxon>Melittangium</taxon>
    </lineage>
</organism>
<dbReference type="InterPro" id="IPR000269">
    <property type="entry name" value="Cu_amine_oxidase"/>
</dbReference>
<evidence type="ECO:0000256" key="7">
    <source>
        <dbReference type="PIRSR" id="PIRSR600269-51"/>
    </source>
</evidence>
<dbReference type="GO" id="GO:0048038">
    <property type="term" value="F:quinone binding"/>
    <property type="evidence" value="ECO:0007669"/>
    <property type="project" value="InterPro"/>
</dbReference>
<evidence type="ECO:0000259" key="12">
    <source>
        <dbReference type="Pfam" id="PF02728"/>
    </source>
</evidence>
<comment type="PTM">
    <text evidence="7 8">Topaquinone (TPQ) is generated by copper-dependent autoxidation of a specific tyrosyl residue.</text>
</comment>
<feature type="modified residue" description="2',4',5'-topaquinone" evidence="7">
    <location>
        <position position="417"/>
    </location>
</feature>
<evidence type="ECO:0000256" key="5">
    <source>
        <dbReference type="ARBA" id="ARBA00023008"/>
    </source>
</evidence>
<evidence type="ECO:0000256" key="10">
    <source>
        <dbReference type="SAM" id="SignalP"/>
    </source>
</evidence>
<dbReference type="SUPFAM" id="SSF49998">
    <property type="entry name" value="Amine oxidase catalytic domain"/>
    <property type="match status" value="1"/>
</dbReference>
<evidence type="ECO:0000259" key="11">
    <source>
        <dbReference type="Pfam" id="PF01179"/>
    </source>
</evidence>
<gene>
    <name evidence="14" type="ORF">MEBOL_005828</name>
</gene>
<dbReference type="PANTHER" id="PTHR10638:SF41">
    <property type="entry name" value="AMINE OXIDASE"/>
    <property type="match status" value="1"/>
</dbReference>
<feature type="domain" description="AGAO-like N2" evidence="13">
    <location>
        <begin position="50"/>
        <end position="117"/>
    </location>
</feature>
<sequence>MYSLTRCVLLSGLLTLSSLSCAKKPEPVAPPEGESSTQPAPSPHPLDAFTVAEYAQAIQLLREQGHVNENSVFPLVSPWEPSKEELDAFAAGTPVARRAFVVVYDFARNLTFEARVRLTPPTAVESWNQVPGVQPSLGTRDKELGKELVWQDERWRAAMQRRGVTHPEHIHLDTWAPGPSLDPQRADHRLMRIFPFFKGDSGNAYARPVEGVLALLDLTKREVVEVIDRGDIPIPQDAGAYDEASVGVLRPRPHPVVVTHPEGVNYTLTGNEVRWQNWRFRVEAHPREGAVLHQVTYTDQGRERKILHRLSLSEMVVPYGDPEDTWSWRSAFDVGEYGFGNYLSPLEPGVDVPASATFLPAAQAKNSGEVSEIPRALALYERDGGILWKHYDYETKRNESRRGSELVVAYGVAVANYDYVLYYIFKQDGSIDVDVQLTGIMLAKGMTPQSEHAEHELYGHLVQKDVIAVHHQHFFNFRLDFDVDGPRNSILEMNTHPLPRGAANPAGNAFTMRMEPLASEAQSQRDMSLVNARRWVIQNPQERNALGGPTGYVLVPGENTVPFAAPENVSRKRAGFIDHHFWATRHVPGELYAAGAYPNQSEGGDGLPTWVRDNQPLVNEDVVVWYTLGVTHTPRPEEWPVMPVAHAGFKLLPMGFFSRNPALDLPKVSTAPASP</sequence>
<dbReference type="GO" id="GO:0009308">
    <property type="term" value="P:amine metabolic process"/>
    <property type="evidence" value="ECO:0007669"/>
    <property type="project" value="UniProtKB-UniRule"/>
</dbReference>
<dbReference type="AlphaFoldDB" id="A0A250IME0"/>
<dbReference type="EC" id="1.4.3.-" evidence="8"/>
<keyword evidence="15" id="KW-1185">Reference proteome</keyword>
<dbReference type="NCBIfam" id="NF008559">
    <property type="entry name" value="PRK11504.1"/>
    <property type="match status" value="1"/>
</dbReference>
<keyword evidence="3 6" id="KW-0801">TPQ</keyword>
<comment type="similarity">
    <text evidence="1 8">Belongs to the copper/topaquinone oxidase family.</text>
</comment>
<feature type="domain" description="Copper amine oxidase N3-terminal" evidence="12">
    <location>
        <begin position="147"/>
        <end position="234"/>
    </location>
</feature>
<dbReference type="Gene3D" id="3.10.450.40">
    <property type="match status" value="2"/>
</dbReference>
<evidence type="ECO:0000256" key="6">
    <source>
        <dbReference type="PIRSR" id="PIRSR600269-50"/>
    </source>
</evidence>
<keyword evidence="5 8" id="KW-0186">Copper</keyword>
<dbReference type="InterPro" id="IPR015798">
    <property type="entry name" value="Cu_amine_oxidase_C"/>
</dbReference>
<dbReference type="Proteomes" id="UP000217289">
    <property type="component" value="Chromosome"/>
</dbReference>
<feature type="chain" id="PRO_5012060787" description="Amine oxidase" evidence="10">
    <location>
        <begin position="23"/>
        <end position="675"/>
    </location>
</feature>
<accession>A0A250IME0</accession>
<comment type="cofactor">
    <cofactor evidence="8">
        <name>Cu cation</name>
        <dbReference type="ChEBI" id="CHEBI:23378"/>
    </cofactor>
    <text evidence="8">Contains 1 topaquinone per subunit.</text>
</comment>
<name>A0A250IME0_9BACT</name>
<evidence type="ECO:0000256" key="3">
    <source>
        <dbReference type="ARBA" id="ARBA00022772"/>
    </source>
</evidence>
<dbReference type="EMBL" id="CP022163">
    <property type="protein sequence ID" value="ATB32351.1"/>
    <property type="molecule type" value="Genomic_DNA"/>
</dbReference>
<dbReference type="Pfam" id="PF02728">
    <property type="entry name" value="Cu_amine_oxidN3"/>
    <property type="match status" value="1"/>
</dbReference>
<dbReference type="Gene3D" id="2.70.98.20">
    <property type="entry name" value="Copper amine oxidase, catalytic domain"/>
    <property type="match status" value="1"/>
</dbReference>
<evidence type="ECO:0000256" key="4">
    <source>
        <dbReference type="ARBA" id="ARBA00023002"/>
    </source>
</evidence>
<proteinExistence type="inferred from homology"/>
<protein>
    <recommendedName>
        <fullName evidence="8">Amine oxidase</fullName>
        <ecNumber evidence="8">1.4.3.-</ecNumber>
    </recommendedName>
</protein>